<organism evidence="5 6">
    <name type="scientific">Leptolyngbya cf. ectocarpi LEGE 11479</name>
    <dbReference type="NCBI Taxonomy" id="1828722"/>
    <lineage>
        <taxon>Bacteria</taxon>
        <taxon>Bacillati</taxon>
        <taxon>Cyanobacteriota</taxon>
        <taxon>Cyanophyceae</taxon>
        <taxon>Leptolyngbyales</taxon>
        <taxon>Leptolyngbyaceae</taxon>
        <taxon>Leptolyngbya group</taxon>
        <taxon>Leptolyngbya</taxon>
    </lineage>
</organism>
<feature type="repeat" description="WD" evidence="3">
    <location>
        <begin position="1364"/>
        <end position="1395"/>
    </location>
</feature>
<evidence type="ECO:0000313" key="5">
    <source>
        <dbReference type="EMBL" id="MBE9066746.1"/>
    </source>
</evidence>
<reference evidence="5" key="1">
    <citation type="submission" date="2020-10" db="EMBL/GenBank/DDBJ databases">
        <authorList>
            <person name="Castelo-Branco R."/>
            <person name="Eusebio N."/>
            <person name="Adriana R."/>
            <person name="Vieira A."/>
            <person name="Brugerolle De Fraissinette N."/>
            <person name="Rezende De Castro R."/>
            <person name="Schneider M.P."/>
            <person name="Vasconcelos V."/>
            <person name="Leao P.N."/>
        </authorList>
    </citation>
    <scope>NUCLEOTIDE SEQUENCE</scope>
    <source>
        <strain evidence="5">LEGE 11479</strain>
    </source>
</reference>
<feature type="repeat" description="WD" evidence="3">
    <location>
        <begin position="999"/>
        <end position="1026"/>
    </location>
</feature>
<name>A0A928ZT93_LEPEC</name>
<feature type="repeat" description="WD" evidence="3">
    <location>
        <begin position="1279"/>
        <end position="1311"/>
    </location>
</feature>
<feature type="repeat" description="WD" evidence="3">
    <location>
        <begin position="1156"/>
        <end position="1190"/>
    </location>
</feature>
<dbReference type="InterPro" id="IPR036322">
    <property type="entry name" value="WD40_repeat_dom_sf"/>
</dbReference>
<protein>
    <recommendedName>
        <fullName evidence="4">Novel STAND NTPase 1 domain-containing protein</fullName>
    </recommendedName>
</protein>
<dbReference type="InterPro" id="IPR049052">
    <property type="entry name" value="nSTAND1"/>
</dbReference>
<feature type="repeat" description="WD" evidence="3">
    <location>
        <begin position="1238"/>
        <end position="1279"/>
    </location>
</feature>
<evidence type="ECO:0000313" key="6">
    <source>
        <dbReference type="Proteomes" id="UP000615026"/>
    </source>
</evidence>
<feature type="repeat" description="WD" evidence="3">
    <location>
        <begin position="1405"/>
        <end position="1438"/>
    </location>
</feature>
<sequence length="1605" mass="179463">MYQADLPNIVTHNQTALNNLQRALTLGKGQFSLILVRANYQRLTQLLLKELRQQQSFHTVELSAHTRSLPEAIASSQVEPPAAVMVTGFDQVAALERMFKAANVGRNALLTKFPYPVVLWMTDTVLHSLTLHAADLKSFAAVPIQVDYPIQSLIEALHRSAAELFTYILDNHDSHFLDYAAPQLPSLSNQLKILTEQELPFAIADLTHHRAQLDGALQASLNFLQGREAHTPGRLKVARDYYEKSLDYWLQTDKTVEDTRDQQAVLLLHLGLWWQTHAELQRSTYLASCRQARRFYERFIEVLRQRRDGASGRMATFIHVLAEILQKLEDWDALARIAHEGLELHQGDPVRLARDYGYLAETALANEAWPQAQHSATVALNLLAQAVRSTQSGGTTIADTFEVTDYVSPQAVRLALRYHQSRYYFLRGQALLHQGDDTLLDDALHDLENARQKTNPNHNFHLYRDILSVLQDLYFAKRLYLEAFGIKQEQRKIENQMGLRAFIGSSPIQPHRSPAATNEVSSVEMLASDRQQAIEHLVNRLMQPQHTLVILHGESGVGKSSLLSGGLVPALKLATAEGRTTLPLLVRSYHTWEIAILQALQKVTFSQPAAPPNFNVSFPITGDSLLAHLRQHAQDYYQQVVIIFDQFEEFFFESPSTQQRRSLYLFLRDCLNSPYLKIVLALRDDYLHYLLEWERLADLDIDILSKDVRYYLGNFTPQECEAVIRQLTDNAQFYLEEALITALVEDLTANDAEVRPIELQVVGAELQREKITTLRRYEQLGDDPIQVLVRNFLNRVVRDCGPENGALARTILYLLSDESTTRPLKTRAELEESLESLDTLVDPEQLNLVLKILAASGLLFENPEVGGSVRYQLAHDYLADLVKQQDMPGLMTVLQAERRRRKQTQTQLRTALQEQALALAQATEERYRAETAEMQALASVSQALLLSHDGLGALLEALKGAQQSQLTPISTYLENQILFRLWQALHTVREKNRVRADWVLSVCFSPNGQFLASSSDDGIVRLWNTRGKLLQVFTGHQGSVLDVAFSHDSQLMGAAGDDFTVRLWNLSGQCVHILSGHTGAVNSLAFSPTSKLLASASKDHTVRLWTHDGQWLHTLEGHLDWVRSVAFSADGQHLVSAAEDGTLCLWNTAGELLQVMSSHAGWVLQAVFSPDGQYIVSGGDDHLIKLWTLEGELVAYFDGHQNWVRELCFSPDGTRLMSASDDQNIHVWDLTGKLLDTFKGHRSTVLSLDISPQGTQLISASDDNTIRLWQLKTPEIPKLSGHHGIVWDVCWQPNRSRLVSAGADQTLRLWSATPGAPRLLQTIHAHDSSIYSVDYRPDGQVMASASADQTVKLWTADGRLLHTFQGHHNAVWSVKFSPDGTYLASAGSDRNIRLWHTDGTPLGQLRGHEGTVWTVAFSPDGSHLVSGSEDGTLRQWSLAGIATGDIDFSRQAGAIFQGHTGSVWAVAVSPDSQTIASAGSDNTVRLWQQGTLAHTLRGHHDWVRSVSFGLAGNVVASASDDGTIQFWHTSGQLLHTLTGHRGIIWQASFDSTGERLVSAGADGHLRLWNLNMAELMQQGCQWLADYLAHGDLSDADRLVCEDYWE</sequence>
<dbReference type="Proteomes" id="UP000615026">
    <property type="component" value="Unassembled WGS sequence"/>
</dbReference>
<feature type="repeat" description="WD" evidence="3">
    <location>
        <begin position="1496"/>
        <end position="1527"/>
    </location>
</feature>
<evidence type="ECO:0000256" key="2">
    <source>
        <dbReference type="ARBA" id="ARBA00022737"/>
    </source>
</evidence>
<gene>
    <name evidence="5" type="ORF">IQ260_08780</name>
</gene>
<dbReference type="CDD" id="cd00200">
    <property type="entry name" value="WD40"/>
    <property type="match status" value="2"/>
</dbReference>
<dbReference type="PROSITE" id="PS50082">
    <property type="entry name" value="WD_REPEATS_2"/>
    <property type="match status" value="14"/>
</dbReference>
<accession>A0A928ZT93</accession>
<dbReference type="Pfam" id="PF20703">
    <property type="entry name" value="nSTAND1"/>
    <property type="match status" value="1"/>
</dbReference>
<dbReference type="SUPFAM" id="SSF50978">
    <property type="entry name" value="WD40 repeat-like"/>
    <property type="match status" value="3"/>
</dbReference>
<dbReference type="Gene3D" id="3.40.50.300">
    <property type="entry name" value="P-loop containing nucleotide triphosphate hydrolases"/>
    <property type="match status" value="1"/>
</dbReference>
<dbReference type="PANTHER" id="PTHR19848">
    <property type="entry name" value="WD40 REPEAT PROTEIN"/>
    <property type="match status" value="1"/>
</dbReference>
<dbReference type="PANTHER" id="PTHR19848:SF8">
    <property type="entry name" value="F-BOX AND WD REPEAT DOMAIN CONTAINING 7"/>
    <property type="match status" value="1"/>
</dbReference>
<dbReference type="SMART" id="SM00320">
    <property type="entry name" value="WD40"/>
    <property type="match status" value="14"/>
</dbReference>
<comment type="caution">
    <text evidence="5">The sequence shown here is derived from an EMBL/GenBank/DDBJ whole genome shotgun (WGS) entry which is preliminary data.</text>
</comment>
<feature type="domain" description="Novel STAND NTPase 1" evidence="4">
    <location>
        <begin position="530"/>
        <end position="911"/>
    </location>
</feature>
<dbReference type="InterPro" id="IPR001680">
    <property type="entry name" value="WD40_rpt"/>
</dbReference>
<dbReference type="PRINTS" id="PR00320">
    <property type="entry name" value="GPROTEINBRPT"/>
</dbReference>
<feature type="repeat" description="WD" evidence="3">
    <location>
        <begin position="1033"/>
        <end position="1067"/>
    </location>
</feature>
<dbReference type="Pfam" id="PF00400">
    <property type="entry name" value="WD40"/>
    <property type="match status" value="14"/>
</dbReference>
<dbReference type="InterPro" id="IPR020472">
    <property type="entry name" value="WD40_PAC1"/>
</dbReference>
<feature type="repeat" description="WD" evidence="3">
    <location>
        <begin position="1323"/>
        <end position="1354"/>
    </location>
</feature>
<feature type="repeat" description="WD" evidence="3">
    <location>
        <begin position="1115"/>
        <end position="1147"/>
    </location>
</feature>
<dbReference type="PROSITE" id="PS50294">
    <property type="entry name" value="WD_REPEATS_REGION"/>
    <property type="match status" value="14"/>
</dbReference>
<feature type="repeat" description="WD" evidence="3">
    <location>
        <begin position="1456"/>
        <end position="1488"/>
    </location>
</feature>
<feature type="repeat" description="WD" evidence="3">
    <location>
        <begin position="1537"/>
        <end position="1578"/>
    </location>
</feature>
<proteinExistence type="predicted"/>
<dbReference type="InterPro" id="IPR015943">
    <property type="entry name" value="WD40/YVTN_repeat-like_dom_sf"/>
</dbReference>
<dbReference type="InterPro" id="IPR019775">
    <property type="entry name" value="WD40_repeat_CS"/>
</dbReference>
<dbReference type="EMBL" id="JADEXP010000056">
    <property type="protein sequence ID" value="MBE9066746.1"/>
    <property type="molecule type" value="Genomic_DNA"/>
</dbReference>
<feature type="repeat" description="WD" evidence="3">
    <location>
        <begin position="1074"/>
        <end position="1105"/>
    </location>
</feature>
<dbReference type="InterPro" id="IPR027417">
    <property type="entry name" value="P-loop_NTPase"/>
</dbReference>
<dbReference type="RefSeq" id="WP_193992725.1">
    <property type="nucleotide sequence ID" value="NZ_JADEXP010000056.1"/>
</dbReference>
<keyword evidence="1 3" id="KW-0853">WD repeat</keyword>
<evidence type="ECO:0000256" key="1">
    <source>
        <dbReference type="ARBA" id="ARBA00022574"/>
    </source>
</evidence>
<dbReference type="SUPFAM" id="SSF52540">
    <property type="entry name" value="P-loop containing nucleoside triphosphate hydrolases"/>
    <property type="match status" value="1"/>
</dbReference>
<keyword evidence="2" id="KW-0677">Repeat</keyword>
<evidence type="ECO:0000256" key="3">
    <source>
        <dbReference type="PROSITE-ProRule" id="PRU00221"/>
    </source>
</evidence>
<feature type="repeat" description="WD" evidence="3">
    <location>
        <begin position="1197"/>
        <end position="1230"/>
    </location>
</feature>
<evidence type="ECO:0000259" key="4">
    <source>
        <dbReference type="Pfam" id="PF20703"/>
    </source>
</evidence>
<dbReference type="Gene3D" id="2.130.10.10">
    <property type="entry name" value="YVTN repeat-like/Quinoprotein amine dehydrogenase"/>
    <property type="match status" value="5"/>
</dbReference>
<keyword evidence="6" id="KW-1185">Reference proteome</keyword>
<dbReference type="PROSITE" id="PS00678">
    <property type="entry name" value="WD_REPEATS_1"/>
    <property type="match status" value="4"/>
</dbReference>